<comment type="cofactor">
    <cofactor evidence="1 6">
        <name>FAD</name>
        <dbReference type="ChEBI" id="CHEBI:57692"/>
    </cofactor>
</comment>
<dbReference type="PANTHER" id="PTHR43884">
    <property type="entry name" value="ACYL-COA DEHYDROGENASE"/>
    <property type="match status" value="1"/>
</dbReference>
<evidence type="ECO:0000313" key="10">
    <source>
        <dbReference type="EMBL" id="SHI51870.1"/>
    </source>
</evidence>
<dbReference type="InterPro" id="IPR037069">
    <property type="entry name" value="AcylCoA_DH/ox_N_sf"/>
</dbReference>
<dbReference type="SUPFAM" id="SSF56645">
    <property type="entry name" value="Acyl-CoA dehydrogenase NM domain-like"/>
    <property type="match status" value="1"/>
</dbReference>
<name>A0A1M6BT30_9FLAO</name>
<keyword evidence="4 6" id="KW-0274">FAD</keyword>
<dbReference type="InterPro" id="IPR009075">
    <property type="entry name" value="AcylCo_DH/oxidase_C"/>
</dbReference>
<feature type="domain" description="Acyl-CoA dehydrogenase/oxidase N-terminal" evidence="9">
    <location>
        <begin position="7"/>
        <end position="122"/>
    </location>
</feature>
<dbReference type="GO" id="GO:0003995">
    <property type="term" value="F:acyl-CoA dehydrogenase activity"/>
    <property type="evidence" value="ECO:0007669"/>
    <property type="project" value="InterPro"/>
</dbReference>
<dbReference type="RefSeq" id="WP_019387509.1">
    <property type="nucleotide sequence ID" value="NZ_ALIH01000006.1"/>
</dbReference>
<proteinExistence type="inferred from homology"/>
<keyword evidence="11" id="KW-1185">Reference proteome</keyword>
<evidence type="ECO:0000256" key="4">
    <source>
        <dbReference type="ARBA" id="ARBA00022827"/>
    </source>
</evidence>
<dbReference type="Gene3D" id="2.40.110.10">
    <property type="entry name" value="Butyryl-CoA Dehydrogenase, subunit A, domain 2"/>
    <property type="match status" value="1"/>
</dbReference>
<dbReference type="Pfam" id="PF00441">
    <property type="entry name" value="Acyl-CoA_dh_1"/>
    <property type="match status" value="1"/>
</dbReference>
<dbReference type="eggNOG" id="COG1960">
    <property type="taxonomic scope" value="Bacteria"/>
</dbReference>
<feature type="domain" description="Acyl-CoA dehydrogenase/oxidase C-terminal" evidence="7">
    <location>
        <begin position="233"/>
        <end position="379"/>
    </location>
</feature>
<dbReference type="InterPro" id="IPR009100">
    <property type="entry name" value="AcylCoA_DH/oxidase_NM_dom_sf"/>
</dbReference>
<evidence type="ECO:0000259" key="8">
    <source>
        <dbReference type="Pfam" id="PF02770"/>
    </source>
</evidence>
<dbReference type="SUPFAM" id="SSF47203">
    <property type="entry name" value="Acyl-CoA dehydrogenase C-terminal domain-like"/>
    <property type="match status" value="1"/>
</dbReference>
<evidence type="ECO:0000256" key="3">
    <source>
        <dbReference type="ARBA" id="ARBA00022630"/>
    </source>
</evidence>
<dbReference type="PANTHER" id="PTHR43884:SF12">
    <property type="entry name" value="ISOVALERYL-COA DEHYDROGENASE, MITOCHONDRIAL-RELATED"/>
    <property type="match status" value="1"/>
</dbReference>
<dbReference type="InterPro" id="IPR013786">
    <property type="entry name" value="AcylCoA_DH/ox_N"/>
</dbReference>
<dbReference type="InterPro" id="IPR006091">
    <property type="entry name" value="Acyl-CoA_Oxase/DH_mid-dom"/>
</dbReference>
<keyword evidence="3 6" id="KW-0285">Flavoprotein</keyword>
<dbReference type="OrthoDB" id="9802447at2"/>
<dbReference type="EMBL" id="FQYK01000002">
    <property type="protein sequence ID" value="SHI51870.1"/>
    <property type="molecule type" value="Genomic_DNA"/>
</dbReference>
<dbReference type="PROSITE" id="PS00072">
    <property type="entry name" value="ACYL_COA_DH_1"/>
    <property type="match status" value="1"/>
</dbReference>
<evidence type="ECO:0000313" key="11">
    <source>
        <dbReference type="Proteomes" id="UP000184396"/>
    </source>
</evidence>
<evidence type="ECO:0000256" key="6">
    <source>
        <dbReference type="RuleBase" id="RU362125"/>
    </source>
</evidence>
<dbReference type="Proteomes" id="UP000184396">
    <property type="component" value="Unassembled WGS sequence"/>
</dbReference>
<dbReference type="InterPro" id="IPR036250">
    <property type="entry name" value="AcylCo_DH-like_C"/>
</dbReference>
<dbReference type="STRING" id="1178825.SAMN05216261_0891"/>
<protein>
    <submittedName>
        <fullName evidence="10">L-prolyl-[peptidyl carrier protein] dehydrogenase</fullName>
    </submittedName>
</protein>
<evidence type="ECO:0000256" key="2">
    <source>
        <dbReference type="ARBA" id="ARBA00009347"/>
    </source>
</evidence>
<keyword evidence="5 6" id="KW-0560">Oxidoreductase</keyword>
<sequence length="383" mass="42429">MNFSLTKVQQQLKSDFSEFAKKVLNTSIYERDKDLSFSKEDWQKCADFGVLGISVSPEYGGYKIKLDLLSATLAMEGLGYGCRDNGLPFALSAQMWTVQLPIEQFGTDEQKQRFLPPLISGKKIACHALTEPNAGSDVFSMQTSATKVDGGYILNGEKCLITLAPVADLALIFAVTNSKLGKWGISAFIVETNTMGFTVSSNKEKMGLRTVPIGSLYFKDCFVPEKNRLGKEGAGWSITNHSLEYDRCSILASQLGAMEYQLEQSIAYVKERKQFGKSVGEFQSVSNRIADMKLRLETSRLLLYNVAWIKDQGRPAMLESSLLKLQLSESYVLSSLDTIRNHGGYGYLSENEVERDLRDSVGGVIYAGTSDIQRNIISKLLGL</sequence>
<comment type="similarity">
    <text evidence="2 6">Belongs to the acyl-CoA dehydrogenase family.</text>
</comment>
<dbReference type="Gene3D" id="1.20.140.10">
    <property type="entry name" value="Butyryl-CoA Dehydrogenase, subunit A, domain 3"/>
    <property type="match status" value="1"/>
</dbReference>
<evidence type="ECO:0000256" key="5">
    <source>
        <dbReference type="ARBA" id="ARBA00023002"/>
    </source>
</evidence>
<dbReference type="GO" id="GO:0050660">
    <property type="term" value="F:flavin adenine dinucleotide binding"/>
    <property type="evidence" value="ECO:0007669"/>
    <property type="project" value="InterPro"/>
</dbReference>
<accession>A0A1M6BT30</accession>
<organism evidence="10 11">
    <name type="scientific">Algibacter luteus</name>
    <dbReference type="NCBI Taxonomy" id="1178825"/>
    <lineage>
        <taxon>Bacteria</taxon>
        <taxon>Pseudomonadati</taxon>
        <taxon>Bacteroidota</taxon>
        <taxon>Flavobacteriia</taxon>
        <taxon>Flavobacteriales</taxon>
        <taxon>Flavobacteriaceae</taxon>
        <taxon>Algibacter</taxon>
    </lineage>
</organism>
<gene>
    <name evidence="10" type="ORF">SAMN05216261_0891</name>
</gene>
<evidence type="ECO:0000259" key="7">
    <source>
        <dbReference type="Pfam" id="PF00441"/>
    </source>
</evidence>
<dbReference type="Gene3D" id="1.10.540.10">
    <property type="entry name" value="Acyl-CoA dehydrogenase/oxidase, N-terminal domain"/>
    <property type="match status" value="1"/>
</dbReference>
<feature type="domain" description="Acyl-CoA oxidase/dehydrogenase middle" evidence="8">
    <location>
        <begin position="126"/>
        <end position="221"/>
    </location>
</feature>
<reference evidence="10 11" key="1">
    <citation type="submission" date="2016-11" db="EMBL/GenBank/DDBJ databases">
        <authorList>
            <person name="Jaros S."/>
            <person name="Januszkiewicz K."/>
            <person name="Wedrychowicz H."/>
        </authorList>
    </citation>
    <scope>NUCLEOTIDE SEQUENCE [LARGE SCALE GENOMIC DNA]</scope>
    <source>
        <strain evidence="10 11">CGMCC 1.12213</strain>
    </source>
</reference>
<dbReference type="Pfam" id="PF02770">
    <property type="entry name" value="Acyl-CoA_dh_M"/>
    <property type="match status" value="1"/>
</dbReference>
<evidence type="ECO:0000259" key="9">
    <source>
        <dbReference type="Pfam" id="PF02771"/>
    </source>
</evidence>
<dbReference type="FunFam" id="2.40.110.10:FF:000002">
    <property type="entry name" value="Acyl-CoA dehydrogenase fadE12"/>
    <property type="match status" value="1"/>
</dbReference>
<dbReference type="AlphaFoldDB" id="A0A1M6BT30"/>
<dbReference type="InterPro" id="IPR006089">
    <property type="entry name" value="Acyl-CoA_DH_CS"/>
</dbReference>
<dbReference type="Pfam" id="PF02771">
    <property type="entry name" value="Acyl-CoA_dh_N"/>
    <property type="match status" value="1"/>
</dbReference>
<evidence type="ECO:0000256" key="1">
    <source>
        <dbReference type="ARBA" id="ARBA00001974"/>
    </source>
</evidence>
<dbReference type="InterPro" id="IPR046373">
    <property type="entry name" value="Acyl-CoA_Oxase/DH_mid-dom_sf"/>
</dbReference>